<organism evidence="2 3">
    <name type="scientific">Equus caballus</name>
    <name type="common">Horse</name>
    <dbReference type="NCBI Taxonomy" id="9796"/>
    <lineage>
        <taxon>Eukaryota</taxon>
        <taxon>Metazoa</taxon>
        <taxon>Chordata</taxon>
        <taxon>Craniata</taxon>
        <taxon>Vertebrata</taxon>
        <taxon>Euteleostomi</taxon>
        <taxon>Mammalia</taxon>
        <taxon>Eutheria</taxon>
        <taxon>Laurasiatheria</taxon>
        <taxon>Perissodactyla</taxon>
        <taxon>Equidae</taxon>
        <taxon>Equus</taxon>
    </lineage>
</organism>
<reference evidence="2" key="2">
    <citation type="submission" date="2025-08" db="UniProtKB">
        <authorList>
            <consortium name="Ensembl"/>
        </authorList>
    </citation>
    <scope>IDENTIFICATION</scope>
    <source>
        <strain evidence="2">Thoroughbred</strain>
    </source>
</reference>
<reference evidence="2" key="3">
    <citation type="submission" date="2025-09" db="UniProtKB">
        <authorList>
            <consortium name="Ensembl"/>
        </authorList>
    </citation>
    <scope>IDENTIFICATION</scope>
    <source>
        <strain evidence="2">Thoroughbred</strain>
    </source>
</reference>
<evidence type="ECO:0000313" key="3">
    <source>
        <dbReference type="Proteomes" id="UP000002281"/>
    </source>
</evidence>
<dbReference type="AlphaFoldDB" id="A0A3Q2GVI7"/>
<proteinExistence type="predicted"/>
<dbReference type="InParanoid" id="A0A3Q2GVI7"/>
<name>A0A3Q2GVI7_HORSE</name>
<dbReference type="Bgee" id="ENSECAG00000035736">
    <property type="expression patterns" value="Expressed in leukocyte and 14 other cell types or tissues"/>
</dbReference>
<feature type="region of interest" description="Disordered" evidence="1">
    <location>
        <begin position="24"/>
        <end position="47"/>
    </location>
</feature>
<reference evidence="2 3" key="1">
    <citation type="journal article" date="2009" name="Science">
        <title>Genome sequence, comparative analysis, and population genetics of the domestic horse.</title>
        <authorList>
            <consortium name="Broad Institute Genome Sequencing Platform"/>
            <consortium name="Broad Institute Whole Genome Assembly Team"/>
            <person name="Wade C.M."/>
            <person name="Giulotto E."/>
            <person name="Sigurdsson S."/>
            <person name="Zoli M."/>
            <person name="Gnerre S."/>
            <person name="Imsland F."/>
            <person name="Lear T.L."/>
            <person name="Adelson D.L."/>
            <person name="Bailey E."/>
            <person name="Bellone R.R."/>
            <person name="Bloecker H."/>
            <person name="Distl O."/>
            <person name="Edgar R.C."/>
            <person name="Garber M."/>
            <person name="Leeb T."/>
            <person name="Mauceli E."/>
            <person name="MacLeod J.N."/>
            <person name="Penedo M.C.T."/>
            <person name="Raison J.M."/>
            <person name="Sharpe T."/>
            <person name="Vogel J."/>
            <person name="Andersson L."/>
            <person name="Antczak D.F."/>
            <person name="Biagi T."/>
            <person name="Binns M.M."/>
            <person name="Chowdhary B.P."/>
            <person name="Coleman S.J."/>
            <person name="Della Valle G."/>
            <person name="Fryc S."/>
            <person name="Guerin G."/>
            <person name="Hasegawa T."/>
            <person name="Hill E.W."/>
            <person name="Jurka J."/>
            <person name="Kiialainen A."/>
            <person name="Lindgren G."/>
            <person name="Liu J."/>
            <person name="Magnani E."/>
            <person name="Mickelson J.R."/>
            <person name="Murray J."/>
            <person name="Nergadze S.G."/>
            <person name="Onofrio R."/>
            <person name="Pedroni S."/>
            <person name="Piras M.F."/>
            <person name="Raudsepp T."/>
            <person name="Rocchi M."/>
            <person name="Roeed K.H."/>
            <person name="Ryder O.A."/>
            <person name="Searle S."/>
            <person name="Skow L."/>
            <person name="Swinburne J.E."/>
            <person name="Syvaenen A.C."/>
            <person name="Tozaki T."/>
            <person name="Valberg S.J."/>
            <person name="Vaudin M."/>
            <person name="White J.R."/>
            <person name="Zody M.C."/>
            <person name="Lander E.S."/>
            <person name="Lindblad-Toh K."/>
        </authorList>
    </citation>
    <scope>NUCLEOTIDE SEQUENCE [LARGE SCALE GENOMIC DNA]</scope>
    <source>
        <strain evidence="2 3">Thoroughbred</strain>
    </source>
</reference>
<dbReference type="GeneTree" id="ENSGT00970000194236"/>
<evidence type="ECO:0000256" key="1">
    <source>
        <dbReference type="SAM" id="MobiDB-lite"/>
    </source>
</evidence>
<dbReference type="Ensembl" id="ENSECAT00000031862.3">
    <property type="protein sequence ID" value="ENSECAP00000024762.3"/>
    <property type="gene ID" value="ENSECAG00000035736.3"/>
</dbReference>
<keyword evidence="3" id="KW-1185">Reference proteome</keyword>
<evidence type="ECO:0000313" key="2">
    <source>
        <dbReference type="Ensembl" id="ENSECAP00000024762.3"/>
    </source>
</evidence>
<accession>A0A3Q2GVI7</accession>
<dbReference type="Proteomes" id="UP000002281">
    <property type="component" value="Chromosome 8"/>
</dbReference>
<protein>
    <submittedName>
        <fullName evidence="2">Uncharacterized protein</fullName>
    </submittedName>
</protein>
<sequence>FLHFPAEKGEAEDPGMSLVCSERNKGSSALGGGQAVAECGSREGSGQRMSCQPIAARLLVAGMGKSPPGRGP</sequence>
<dbReference type="PaxDb" id="9796-ENSECAP00000024762"/>